<name>A0A438IVJ0_VITVI</name>
<feature type="region of interest" description="Disordered" evidence="1">
    <location>
        <begin position="89"/>
        <end position="123"/>
    </location>
</feature>
<evidence type="ECO:0000256" key="1">
    <source>
        <dbReference type="SAM" id="MobiDB-lite"/>
    </source>
</evidence>
<evidence type="ECO:0000313" key="2">
    <source>
        <dbReference type="EMBL" id="RVX00656.1"/>
    </source>
</evidence>
<feature type="compositionally biased region" description="Basic and acidic residues" evidence="1">
    <location>
        <begin position="97"/>
        <end position="112"/>
    </location>
</feature>
<reference evidence="2 3" key="1">
    <citation type="journal article" date="2018" name="PLoS Genet.">
        <title>Population sequencing reveals clonal diversity and ancestral inbreeding in the grapevine cultivar Chardonnay.</title>
        <authorList>
            <person name="Roach M.J."/>
            <person name="Johnson D.L."/>
            <person name="Bohlmann J."/>
            <person name="van Vuuren H.J."/>
            <person name="Jones S.J."/>
            <person name="Pretorius I.S."/>
            <person name="Schmidt S.A."/>
            <person name="Borneman A.R."/>
        </authorList>
    </citation>
    <scope>NUCLEOTIDE SEQUENCE [LARGE SCALE GENOMIC DNA]</scope>
    <source>
        <strain evidence="3">cv. Chardonnay</strain>
        <tissue evidence="2">Leaf</tissue>
    </source>
</reference>
<comment type="caution">
    <text evidence="2">The sequence shown here is derived from an EMBL/GenBank/DDBJ whole genome shotgun (WGS) entry which is preliminary data.</text>
</comment>
<evidence type="ECO:0000313" key="3">
    <source>
        <dbReference type="Proteomes" id="UP000288805"/>
    </source>
</evidence>
<dbReference type="Proteomes" id="UP000288805">
    <property type="component" value="Unassembled WGS sequence"/>
</dbReference>
<proteinExistence type="predicted"/>
<organism evidence="2 3">
    <name type="scientific">Vitis vinifera</name>
    <name type="common">Grape</name>
    <dbReference type="NCBI Taxonomy" id="29760"/>
    <lineage>
        <taxon>Eukaryota</taxon>
        <taxon>Viridiplantae</taxon>
        <taxon>Streptophyta</taxon>
        <taxon>Embryophyta</taxon>
        <taxon>Tracheophyta</taxon>
        <taxon>Spermatophyta</taxon>
        <taxon>Magnoliopsida</taxon>
        <taxon>eudicotyledons</taxon>
        <taxon>Gunneridae</taxon>
        <taxon>Pentapetalae</taxon>
        <taxon>rosids</taxon>
        <taxon>Vitales</taxon>
        <taxon>Vitaceae</taxon>
        <taxon>Viteae</taxon>
        <taxon>Vitis</taxon>
    </lineage>
</organism>
<sequence>MYGRMENLQKWTCRVKMMKGDAARQLRSLKRCRKSSRWSRVHSQPAIAWGKKLFAGLGNPRVGRQMMVDLGRRPKEKGQVTEGQIELMKMGRPKSPSYKDSEVEMDRSREARAPSGIGRQWRT</sequence>
<accession>A0A438IVJ0</accession>
<gene>
    <name evidence="2" type="ORF">CK203_030417</name>
</gene>
<dbReference type="AlphaFoldDB" id="A0A438IVJ0"/>
<protein>
    <submittedName>
        <fullName evidence="2">Uncharacterized protein</fullName>
    </submittedName>
</protein>
<dbReference type="EMBL" id="QGNW01000080">
    <property type="protein sequence ID" value="RVX00656.1"/>
    <property type="molecule type" value="Genomic_DNA"/>
</dbReference>